<keyword evidence="2" id="KW-1185">Reference proteome</keyword>
<reference evidence="1 2" key="1">
    <citation type="journal article" date="2023" name="Science">
        <title>Complex scaffold remodeling in plant triterpene biosynthesis.</title>
        <authorList>
            <person name="De La Pena R."/>
            <person name="Hodgson H."/>
            <person name="Liu J.C."/>
            <person name="Stephenson M.J."/>
            <person name="Martin A.C."/>
            <person name="Owen C."/>
            <person name="Harkess A."/>
            <person name="Leebens-Mack J."/>
            <person name="Jimenez L.E."/>
            <person name="Osbourn A."/>
            <person name="Sattely E.S."/>
        </authorList>
    </citation>
    <scope>NUCLEOTIDE SEQUENCE [LARGE SCALE GENOMIC DNA]</scope>
    <source>
        <strain evidence="2">cv. JPN11</strain>
        <tissue evidence="1">Leaf</tissue>
    </source>
</reference>
<evidence type="ECO:0000313" key="1">
    <source>
        <dbReference type="EMBL" id="KAJ4714262.1"/>
    </source>
</evidence>
<name>A0ACC1XRZ7_MELAZ</name>
<gene>
    <name evidence="1" type="ORF">OWV82_012774</name>
</gene>
<accession>A0ACC1XRZ7</accession>
<comment type="caution">
    <text evidence="1">The sequence shown here is derived from an EMBL/GenBank/DDBJ whole genome shotgun (WGS) entry which is preliminary data.</text>
</comment>
<dbReference type="Proteomes" id="UP001164539">
    <property type="component" value="Chromosome 7"/>
</dbReference>
<evidence type="ECO:0000313" key="2">
    <source>
        <dbReference type="Proteomes" id="UP001164539"/>
    </source>
</evidence>
<dbReference type="EMBL" id="CM051400">
    <property type="protein sequence ID" value="KAJ4714262.1"/>
    <property type="molecule type" value="Genomic_DNA"/>
</dbReference>
<protein>
    <submittedName>
        <fullName evidence="1">Zinc finger CCCH domain-containing protein 44-like</fullName>
    </submittedName>
</protein>
<organism evidence="1 2">
    <name type="scientific">Melia azedarach</name>
    <name type="common">Chinaberry tree</name>
    <dbReference type="NCBI Taxonomy" id="155640"/>
    <lineage>
        <taxon>Eukaryota</taxon>
        <taxon>Viridiplantae</taxon>
        <taxon>Streptophyta</taxon>
        <taxon>Embryophyta</taxon>
        <taxon>Tracheophyta</taxon>
        <taxon>Spermatophyta</taxon>
        <taxon>Magnoliopsida</taxon>
        <taxon>eudicotyledons</taxon>
        <taxon>Gunneridae</taxon>
        <taxon>Pentapetalae</taxon>
        <taxon>rosids</taxon>
        <taxon>malvids</taxon>
        <taxon>Sapindales</taxon>
        <taxon>Meliaceae</taxon>
        <taxon>Melia</taxon>
    </lineage>
</organism>
<sequence>MELDQPSNLYKPSLQIDDEQPPLNFDHNLGEIELMGVDHCDNVQIMDDLQLVGAPADTCVKGADVVAREDGGMVDVEVKFAEAETSLVKGKGKGKAKGKRKRGRQSGGGKAKRRRRNPSSRRRKKDEEDVCFICFDGGSLVLCDRKGCPKAYHQACIRRDETFFQSNAKWTCGWHLCSTCHKASYYMCYTCTYSLCKVCTKDADKDTDFYTVRGNKGFCGVCLRTILLIENCAPGEKVEVDFDDQSSFEYLFKVYWVCLKEKFSFTINELTQARRPGKRPAITAPRGKSSCEVDDSCKKGPISEHFCGDLEANHFFIHRHSSVVHATTGVDDVVMSQMEAYKNHDNQLGRDKGCETSKEADKRGLQANPNEYAAIDIHNINLIYLRRCLMENLILEADKFHDKVVGSIVRIKLPANDQKQDMYRLVQVIGTNKTAEAYKIGERTTDVMLEICNLHKKEVVSIDTISNQEFSKDECKWLCQSVKCGFINRWTVGEIQEKAMSLHALKVNDLLELEILRFSNLRDRASEKGHKKELEECVEKLQILNSPEERNCRLLEIPKVHADPNMDPSYESEEDAKELDEEKRDNHVDGKELFGPVVSSTIPVTGGWNSSAVRTSESFSGVSSEEFSPSSSAGMAEPIINFETQNFWHYQDPYGKIHGPFALVQMRKWRATGHFPSGLRVWGKSQKQDDSILLTDALNGQYDKELFKNCLVLQEVKDSSDDRSITQDRERSGSMDMAGKDINRVEGSLDSMQNDSSALSESNDEVGKSNRGGCQSSSLTTAGVNSKEERMGNLLQGSDSLKDNHSLPDQLRVCSSLPLPELAGKPCESMLHPVKEKQEGELFKSDQNSLNGGIHKTPGKQIDLRNDNYKSVDSKDNSGQSSGQNCRPPPIDHSSNGWDSNSFALFSKPPEMSDQNKEIDFSDLPSPTAEPAHADLKYQDAGTKQSLPVEAPVQDSGPSWSTASSPVSSGSHLPDVAGEWSAYSPTPAKPSVEEWDPDLVPAASSLKPTEVSSDHAATPTSGSCQLTHSSPSHPASNAAASWQGIVVPEPEEFTTLADESVSDLLAEVEAMESLNRFASPTSALRCGLSNGSENDCFSPIGGLSPTPDPGSSSSDLQMHSHSTVTDEPFGMSQADVFDLRNSSGGRSSTSAEGEEDTKPSDDSINQCEVGSEIQPPLPPVMSWDIDAMDTWKLGSETVNINQGAVQGNANLAFEGLGQGIKDVGLGTDQWTAQDYVNMNMDTSIGNPGIWESQTRYVGDSLSGPRDHDFNGGDSGFERGKLVWEWARDI</sequence>
<proteinExistence type="predicted"/>